<keyword evidence="8" id="KW-1185">Reference proteome</keyword>
<protein>
    <recommendedName>
        <fullName evidence="9">BED-type domain-containing protein</fullName>
    </recommendedName>
</protein>
<evidence type="ECO:0000256" key="1">
    <source>
        <dbReference type="ARBA" id="ARBA00004123"/>
    </source>
</evidence>
<gene>
    <name evidence="7" type="ORF">D9758_018065</name>
</gene>
<dbReference type="AlphaFoldDB" id="A0A8H5F4C3"/>
<keyword evidence="3" id="KW-0863">Zinc-finger</keyword>
<dbReference type="Proteomes" id="UP000559256">
    <property type="component" value="Unassembled WGS sequence"/>
</dbReference>
<evidence type="ECO:0000313" key="7">
    <source>
        <dbReference type="EMBL" id="KAF5323186.1"/>
    </source>
</evidence>
<feature type="compositionally biased region" description="Basic and acidic residues" evidence="6">
    <location>
        <begin position="181"/>
        <end position="190"/>
    </location>
</feature>
<evidence type="ECO:0000256" key="4">
    <source>
        <dbReference type="ARBA" id="ARBA00022833"/>
    </source>
</evidence>
<comment type="caution">
    <text evidence="7">The sequence shown here is derived from an EMBL/GenBank/DDBJ whole genome shotgun (WGS) entry which is preliminary data.</text>
</comment>
<name>A0A8H5F4C3_9AGAR</name>
<dbReference type="PANTHER" id="PTHR46481">
    <property type="entry name" value="ZINC FINGER BED DOMAIN-CONTAINING PROTEIN 4"/>
    <property type="match status" value="1"/>
</dbReference>
<sequence>MGAYALSRPAFAQASILPTLLSVPSLPTISRTDTSLSNAQVIVSSIQHLSSSLPETIAMGQPDDKIPQCIDDEDAETPWARFNQFFDRVFGEDTRDENGRFKILLVGHLEWIWSIRIWLHYGGGDNDSGDTELEKGDKSYKLPRKSPVLSDDSVESFELDEDGLELVESVAGPSSAGAKRRQLDSSRSDGDGSDVVDVVKAKAKGKGKEKAVEKSSGGSAKQPPLKKAKAKNTDSHRLQLEDLADDISVGSESDGESALRSLDAGTTRGRRPGPGSDTLSHFRPAVLVSEPGKAGKRWKFRCMYCDATRTLAATGKVEVFEEEKPRPRITNLTSHIRSDHSEKLLSGAPSETPDNPVPPGLAGDGASARLLEKFIEKGRINPALVPTYKGFLQVFTAWILEDDLPFTTGKSTGLQRVFNYLKIEYKLPTDTTVHKVLDEIAEELRQNVVKELTAVNSKISYSHDVWTNRQMIFSFAGMMAHWIDDDWKLVERLADFKHLDSQEHVGQYAAKAFVKSASGRGGLNKITITMDNASSCDTMSTALVVQAILKALDEASSSEEEDYYMLNKEAPFHYQEEDNELREMEAEENVEVDEFTQDSDPSEIPANARLLSPVKQLRLIVTKIVSSPQRRTLF</sequence>
<evidence type="ECO:0008006" key="9">
    <source>
        <dbReference type="Google" id="ProtNLM"/>
    </source>
</evidence>
<dbReference type="EMBL" id="JAACJM010000397">
    <property type="protein sequence ID" value="KAF5323186.1"/>
    <property type="molecule type" value="Genomic_DNA"/>
</dbReference>
<proteinExistence type="predicted"/>
<evidence type="ECO:0000256" key="5">
    <source>
        <dbReference type="ARBA" id="ARBA00023242"/>
    </source>
</evidence>
<organism evidence="7 8">
    <name type="scientific">Tetrapyrgos nigripes</name>
    <dbReference type="NCBI Taxonomy" id="182062"/>
    <lineage>
        <taxon>Eukaryota</taxon>
        <taxon>Fungi</taxon>
        <taxon>Dikarya</taxon>
        <taxon>Basidiomycota</taxon>
        <taxon>Agaricomycotina</taxon>
        <taxon>Agaricomycetes</taxon>
        <taxon>Agaricomycetidae</taxon>
        <taxon>Agaricales</taxon>
        <taxon>Marasmiineae</taxon>
        <taxon>Marasmiaceae</taxon>
        <taxon>Tetrapyrgos</taxon>
    </lineage>
</organism>
<reference evidence="7 8" key="1">
    <citation type="journal article" date="2020" name="ISME J.">
        <title>Uncovering the hidden diversity of litter-decomposition mechanisms in mushroom-forming fungi.</title>
        <authorList>
            <person name="Floudas D."/>
            <person name="Bentzer J."/>
            <person name="Ahren D."/>
            <person name="Johansson T."/>
            <person name="Persson P."/>
            <person name="Tunlid A."/>
        </authorList>
    </citation>
    <scope>NUCLEOTIDE SEQUENCE [LARGE SCALE GENOMIC DNA]</scope>
    <source>
        <strain evidence="7 8">CBS 291.85</strain>
    </source>
</reference>
<evidence type="ECO:0000256" key="3">
    <source>
        <dbReference type="ARBA" id="ARBA00022771"/>
    </source>
</evidence>
<comment type="subcellular location">
    <subcellularLocation>
        <location evidence="1">Nucleus</location>
    </subcellularLocation>
</comment>
<feature type="region of interest" description="Disordered" evidence="6">
    <location>
        <begin position="169"/>
        <end position="281"/>
    </location>
</feature>
<dbReference type="GO" id="GO:0005634">
    <property type="term" value="C:nucleus"/>
    <property type="evidence" value="ECO:0007669"/>
    <property type="project" value="UniProtKB-SubCell"/>
</dbReference>
<dbReference type="PANTHER" id="PTHR46481:SF10">
    <property type="entry name" value="ZINC FINGER BED DOMAIN-CONTAINING PROTEIN 39"/>
    <property type="match status" value="1"/>
</dbReference>
<evidence type="ECO:0000313" key="8">
    <source>
        <dbReference type="Proteomes" id="UP000559256"/>
    </source>
</evidence>
<evidence type="ECO:0000256" key="6">
    <source>
        <dbReference type="SAM" id="MobiDB-lite"/>
    </source>
</evidence>
<feature type="compositionally biased region" description="Low complexity" evidence="6">
    <location>
        <begin position="214"/>
        <end position="223"/>
    </location>
</feature>
<dbReference type="InterPro" id="IPR052035">
    <property type="entry name" value="ZnF_BED_domain_contain"/>
</dbReference>
<dbReference type="OrthoDB" id="3264316at2759"/>
<evidence type="ECO:0000256" key="2">
    <source>
        <dbReference type="ARBA" id="ARBA00022723"/>
    </source>
</evidence>
<dbReference type="GO" id="GO:0008270">
    <property type="term" value="F:zinc ion binding"/>
    <property type="evidence" value="ECO:0007669"/>
    <property type="project" value="UniProtKB-KW"/>
</dbReference>
<keyword evidence="5" id="KW-0539">Nucleus</keyword>
<feature type="compositionally biased region" description="Basic and acidic residues" evidence="6">
    <location>
        <begin position="231"/>
        <end position="240"/>
    </location>
</feature>
<accession>A0A8H5F4C3</accession>
<keyword evidence="2" id="KW-0479">Metal-binding</keyword>
<keyword evidence="4" id="KW-0862">Zinc</keyword>
<feature type="region of interest" description="Disordered" evidence="6">
    <location>
        <begin position="340"/>
        <end position="363"/>
    </location>
</feature>